<dbReference type="InterPro" id="IPR009003">
    <property type="entry name" value="Peptidase_S1_PA"/>
</dbReference>
<evidence type="ECO:0000256" key="1">
    <source>
        <dbReference type="SAM" id="MobiDB-lite"/>
    </source>
</evidence>
<dbReference type="SUPFAM" id="SSF50494">
    <property type="entry name" value="Trypsin-like serine proteases"/>
    <property type="match status" value="1"/>
</dbReference>
<dbReference type="OrthoDB" id="6810892at2"/>
<keyword evidence="2" id="KW-0732">Signal</keyword>
<feature type="region of interest" description="Disordered" evidence="1">
    <location>
        <begin position="122"/>
        <end position="174"/>
    </location>
</feature>
<evidence type="ECO:0000313" key="4">
    <source>
        <dbReference type="EMBL" id="SPF78448.1"/>
    </source>
</evidence>
<dbReference type="Proteomes" id="UP000244904">
    <property type="component" value="Unassembled WGS sequence"/>
</dbReference>
<dbReference type="InterPro" id="IPR002477">
    <property type="entry name" value="Peptidoglycan-bd-like"/>
</dbReference>
<dbReference type="Gene3D" id="1.10.101.10">
    <property type="entry name" value="PGBD-like superfamily/PGBD"/>
    <property type="match status" value="1"/>
</dbReference>
<dbReference type="InterPro" id="IPR036366">
    <property type="entry name" value="PGBDSf"/>
</dbReference>
<accession>A0A2R8AQS2</accession>
<dbReference type="Pfam" id="PF13365">
    <property type="entry name" value="Trypsin_2"/>
    <property type="match status" value="1"/>
</dbReference>
<feature type="domain" description="Peptidoglycan binding-like" evidence="3">
    <location>
        <begin position="173"/>
        <end position="225"/>
    </location>
</feature>
<dbReference type="Gene3D" id="2.40.10.120">
    <property type="match status" value="1"/>
</dbReference>
<organism evidence="4 5">
    <name type="scientific">Pseudoprimorskyibacter insulae</name>
    <dbReference type="NCBI Taxonomy" id="1695997"/>
    <lineage>
        <taxon>Bacteria</taxon>
        <taxon>Pseudomonadati</taxon>
        <taxon>Pseudomonadota</taxon>
        <taxon>Alphaproteobacteria</taxon>
        <taxon>Rhodobacterales</taxon>
        <taxon>Paracoccaceae</taxon>
        <taxon>Pseudoprimorskyibacter</taxon>
    </lineage>
</organism>
<gene>
    <name evidence="4" type="ORF">PRI8871_01051</name>
</gene>
<feature type="signal peptide" evidence="2">
    <location>
        <begin position="1"/>
        <end position="21"/>
    </location>
</feature>
<sequence length="596" mass="63852">MTKNLFYCLAAFFFFARAAVAQDVAYIQIEAQPSLNLAEQRARDYAGALEDVNGFSLGAGWYGIALGPYNREDALRYMRELRAAGAIPRDSYVATPSEYDSQFWPIGAQMPNFAALAENAAEPLPEATPEPQPEQVAQAETTPVQPEPAPAPEPEPDETPREAQRSEAQLSRDEKKDLQIALQWAGFYNSAIDGAFGRGTRRSMGDWQDANGFENTGILTTRQRAELLRQYNAVLDGMGLRLTAEARAGIEMKLPLGVVAFDKYEAPFVHYKSTNDLGSRVLLISQPGDQDTLYGLYEIMQTLEIVPLDGPRERGRNGFTLTGANDRIVSYTQAELSGGAIKGFTLIWPAGDEERRTRVLDEMIASFRTTGAVLDPAAVTDAGQTVDLVSGLTIRTPKLSRSGVFVSGSGQVVTTLEAVEACRRITLNEQYNARVQASDAALGLAVLKPETSLAPMGVASFASAQPRLSSEIAVAGYSYEGALGAPTLTFGTLADLRGLQGESTLSRLEVSTLPGDEGGPVFDASGAVMGVLQSKTQSAGRVLPDTVAFAAKAEALKPFLSQAGVSVQTARGTGVMAPEDMTHLAADITVLVSCWD</sequence>
<dbReference type="EMBL" id="OMOJ01000001">
    <property type="protein sequence ID" value="SPF78448.1"/>
    <property type="molecule type" value="Genomic_DNA"/>
</dbReference>
<feature type="compositionally biased region" description="Low complexity" evidence="1">
    <location>
        <begin position="133"/>
        <end position="144"/>
    </location>
</feature>
<dbReference type="AlphaFoldDB" id="A0A2R8AQS2"/>
<feature type="chain" id="PRO_5015355613" description="Peptidoglycan binding-like domain-containing protein" evidence="2">
    <location>
        <begin position="22"/>
        <end position="596"/>
    </location>
</feature>
<dbReference type="RefSeq" id="WP_108885089.1">
    <property type="nucleotide sequence ID" value="NZ_OMOJ01000001.1"/>
</dbReference>
<name>A0A2R8AQS2_9RHOB</name>
<reference evidence="5" key="1">
    <citation type="submission" date="2018-03" db="EMBL/GenBank/DDBJ databases">
        <authorList>
            <person name="Rodrigo-Torres L."/>
            <person name="Arahal R. D."/>
            <person name="Lucena T."/>
        </authorList>
    </citation>
    <scope>NUCLEOTIDE SEQUENCE [LARGE SCALE GENOMIC DNA]</scope>
    <source>
        <strain evidence="5">CECT 8871</strain>
    </source>
</reference>
<dbReference type="SUPFAM" id="SSF47090">
    <property type="entry name" value="PGBD-like"/>
    <property type="match status" value="1"/>
</dbReference>
<keyword evidence="5" id="KW-1185">Reference proteome</keyword>
<evidence type="ECO:0000313" key="5">
    <source>
        <dbReference type="Proteomes" id="UP000244904"/>
    </source>
</evidence>
<dbReference type="InterPro" id="IPR036365">
    <property type="entry name" value="PGBD-like_sf"/>
</dbReference>
<feature type="compositionally biased region" description="Basic and acidic residues" evidence="1">
    <location>
        <begin position="158"/>
        <end position="174"/>
    </location>
</feature>
<protein>
    <recommendedName>
        <fullName evidence="3">Peptidoglycan binding-like domain-containing protein</fullName>
    </recommendedName>
</protein>
<evidence type="ECO:0000256" key="2">
    <source>
        <dbReference type="SAM" id="SignalP"/>
    </source>
</evidence>
<dbReference type="Pfam" id="PF01471">
    <property type="entry name" value="PG_binding_1"/>
    <property type="match status" value="1"/>
</dbReference>
<evidence type="ECO:0000259" key="3">
    <source>
        <dbReference type="Pfam" id="PF01471"/>
    </source>
</evidence>
<proteinExistence type="predicted"/>